<evidence type="ECO:0000256" key="1">
    <source>
        <dbReference type="SAM" id="Phobius"/>
    </source>
</evidence>
<reference evidence="2 3" key="1">
    <citation type="submission" date="2019-01" db="EMBL/GenBank/DDBJ databases">
        <authorList>
            <person name="Chen W.-M."/>
        </authorList>
    </citation>
    <scope>NUCLEOTIDE SEQUENCE [LARGE SCALE GENOMIC DNA]</scope>
    <source>
        <strain evidence="2 3">ICH-3</strain>
    </source>
</reference>
<gene>
    <name evidence="2" type="ORF">ENE75_19300</name>
</gene>
<dbReference type="Proteomes" id="UP000288178">
    <property type="component" value="Unassembled WGS sequence"/>
</dbReference>
<dbReference type="OrthoDB" id="9157282at2"/>
<protein>
    <submittedName>
        <fullName evidence="2">Uncharacterized protein</fullName>
    </submittedName>
</protein>
<sequence length="103" mass="10650">MLRTAHLAGVVWLGAALLGAPVGAGGGWLTLLSGLGLFASELVDRRISPTELAGAVVLAKLVAVASMLAWPAAAPGLFWTLLVVSAISAHAPKPLRHWRPGRR</sequence>
<evidence type="ECO:0000313" key="2">
    <source>
        <dbReference type="EMBL" id="RVT49786.1"/>
    </source>
</evidence>
<keyword evidence="1" id="KW-1133">Transmembrane helix</keyword>
<dbReference type="RefSeq" id="WP_128199958.1">
    <property type="nucleotide sequence ID" value="NZ_SACT01000007.1"/>
</dbReference>
<feature type="transmembrane region" description="Helical" evidence="1">
    <location>
        <begin position="76"/>
        <end position="95"/>
    </location>
</feature>
<organism evidence="2 3">
    <name type="scientific">Rubrivivax albus</name>
    <dbReference type="NCBI Taxonomy" id="2499835"/>
    <lineage>
        <taxon>Bacteria</taxon>
        <taxon>Pseudomonadati</taxon>
        <taxon>Pseudomonadota</taxon>
        <taxon>Betaproteobacteria</taxon>
        <taxon>Burkholderiales</taxon>
        <taxon>Sphaerotilaceae</taxon>
        <taxon>Rubrivivax</taxon>
    </lineage>
</organism>
<keyword evidence="1" id="KW-0812">Transmembrane</keyword>
<proteinExistence type="predicted"/>
<dbReference type="EMBL" id="SACT01000007">
    <property type="protein sequence ID" value="RVT49786.1"/>
    <property type="molecule type" value="Genomic_DNA"/>
</dbReference>
<evidence type="ECO:0000313" key="3">
    <source>
        <dbReference type="Proteomes" id="UP000288178"/>
    </source>
</evidence>
<comment type="caution">
    <text evidence="2">The sequence shown here is derived from an EMBL/GenBank/DDBJ whole genome shotgun (WGS) entry which is preliminary data.</text>
</comment>
<feature type="transmembrane region" description="Helical" evidence="1">
    <location>
        <begin position="12"/>
        <end position="40"/>
    </location>
</feature>
<keyword evidence="3" id="KW-1185">Reference proteome</keyword>
<keyword evidence="1" id="KW-0472">Membrane</keyword>
<dbReference type="AlphaFoldDB" id="A0A3S2WZE4"/>
<name>A0A3S2WZE4_9BURK</name>
<accession>A0A3S2WZE4</accession>